<evidence type="ECO:0000256" key="2">
    <source>
        <dbReference type="ARBA" id="ARBA00022618"/>
    </source>
</evidence>
<evidence type="ECO:0000313" key="8">
    <source>
        <dbReference type="EMBL" id="ODV79342.1"/>
    </source>
</evidence>
<evidence type="ECO:0000259" key="7">
    <source>
        <dbReference type="PROSITE" id="PS50069"/>
    </source>
</evidence>
<dbReference type="Pfam" id="PF25773">
    <property type="entry name" value="TPR_ANAPC2"/>
    <property type="match status" value="1"/>
</dbReference>
<evidence type="ECO:0000256" key="1">
    <source>
        <dbReference type="ARBA" id="ARBA00016068"/>
    </source>
</evidence>
<keyword evidence="5" id="KW-0131">Cell cycle</keyword>
<dbReference type="InterPro" id="IPR044554">
    <property type="entry name" value="ANAPC2"/>
</dbReference>
<dbReference type="OrthoDB" id="5581181at2759"/>
<evidence type="ECO:0000256" key="6">
    <source>
        <dbReference type="PROSITE-ProRule" id="PRU00330"/>
    </source>
</evidence>
<dbReference type="GO" id="GO:0051301">
    <property type="term" value="P:cell division"/>
    <property type="evidence" value="ECO:0007669"/>
    <property type="project" value="UniProtKB-KW"/>
</dbReference>
<dbReference type="Gene3D" id="1.10.10.10">
    <property type="entry name" value="Winged helix-like DNA-binding domain superfamily/Winged helix DNA-binding domain"/>
    <property type="match status" value="1"/>
</dbReference>
<name>A0A1E4SIT6_9ASCO</name>
<evidence type="ECO:0000256" key="5">
    <source>
        <dbReference type="ARBA" id="ARBA00023306"/>
    </source>
</evidence>
<evidence type="ECO:0000313" key="9">
    <source>
        <dbReference type="Proteomes" id="UP000094285"/>
    </source>
</evidence>
<sequence>MSLPANVINSILPRPTLQDLPQNQSDIDNDIHYLLNWLSPYFPSDLAAQSKQRHNSSHKSTIAPSQRLRSAIRSCLKDDSSQQEFVRLYINSINREFHRFFSTTSLDDFEFMDYYTLIRLVLDYYNGCIAQLHLSRLVKNLFQRNLNALFQTHLIGSHSNSRFLGLLRDYLSSCLVTPLLESPTTHKNSHNPSKTLIDVITTLSSLNMTNEVNYILIRLSIQKIQKYVALNCSRVWDVALLHQISQFIQSEVYSNFSVIVAYSTDSGLADEINNAYLYELIKIAYDELVSLRIKEIFELVVSFPSSRIALDELYQCLLIKYNHDHYNDRSHHDISQTHNLINDVTNLTSFENLANYSLKTQSYQRSKLVETFIDLSHSHLLHSGSNTIDVITTYTKTINSFLIIDPKGVLLDKVVRPIRRYLKTREDIIIKLVHGLLDENDEAKLGLARELRATKRNKSTYTSESTNIEDGLDLHWIPDPIDALPDFKKGKVSDIIESLISIFDSKDIFIDEFTKLFGEKLLQLHNYDVSEIEEHLDLLKTRFGKGEFTMLDIMIRDIQESKIINEILPTGSSNPRFHSSILSHLYWTSLESKELRVPELIQNKFDDYNSKFSKLKRGRNLKFVPNLGLVKLNLKFKNRTMYFEVSPDKAAVISLFDEEENELSVDSIANKLNMSQYDVSKCLSFWVGENVLLELTRTLYIINDDEEDIPFEETGNSIPSISAASTESVGNKEHELIVLWPHLNTILENITSLSFERIKSLLKLTVPKEKMDLTTLKDSQLEDFLDWLVDENKILLSAGTYKLKR</sequence>
<dbReference type="PROSITE" id="PS50069">
    <property type="entry name" value="CULLIN_2"/>
    <property type="match status" value="1"/>
</dbReference>
<comment type="similarity">
    <text evidence="6">Belongs to the cullin family.</text>
</comment>
<proteinExistence type="inferred from homology"/>
<keyword evidence="4" id="KW-0833">Ubl conjugation pathway</keyword>
<dbReference type="Pfam" id="PF08672">
    <property type="entry name" value="ANAPC2"/>
    <property type="match status" value="1"/>
</dbReference>
<dbReference type="GO" id="GO:0006511">
    <property type="term" value="P:ubiquitin-dependent protein catabolic process"/>
    <property type="evidence" value="ECO:0007669"/>
    <property type="project" value="InterPro"/>
</dbReference>
<dbReference type="Pfam" id="PF26557">
    <property type="entry name" value="Cullin_AB"/>
    <property type="match status" value="1"/>
</dbReference>
<dbReference type="RefSeq" id="XP_020064464.1">
    <property type="nucleotide sequence ID" value="XM_020210052.1"/>
</dbReference>
<accession>A0A1E4SIT6</accession>
<dbReference type="SMART" id="SM00182">
    <property type="entry name" value="CULLIN"/>
    <property type="match status" value="1"/>
</dbReference>
<dbReference type="SUPFAM" id="SSF75632">
    <property type="entry name" value="Cullin homology domain"/>
    <property type="match status" value="1"/>
</dbReference>
<dbReference type="InterPro" id="IPR036317">
    <property type="entry name" value="Cullin_homology_sf"/>
</dbReference>
<dbReference type="STRING" id="984487.A0A1E4SIT6"/>
<dbReference type="InterPro" id="IPR036388">
    <property type="entry name" value="WH-like_DNA-bd_sf"/>
</dbReference>
<dbReference type="InterPro" id="IPR059120">
    <property type="entry name" value="Cullin-like_AB"/>
</dbReference>
<dbReference type="InterPro" id="IPR014786">
    <property type="entry name" value="ANAPC2_C"/>
</dbReference>
<dbReference type="GO" id="GO:0005680">
    <property type="term" value="C:anaphase-promoting complex"/>
    <property type="evidence" value="ECO:0007669"/>
    <property type="project" value="TreeGrafter"/>
</dbReference>
<dbReference type="GO" id="GO:0007091">
    <property type="term" value="P:metaphase/anaphase transition of mitotic cell cycle"/>
    <property type="evidence" value="ECO:0007669"/>
    <property type="project" value="TreeGrafter"/>
</dbReference>
<gene>
    <name evidence="8" type="ORF">CANTADRAFT_52231</name>
</gene>
<keyword evidence="3" id="KW-0498">Mitosis</keyword>
<dbReference type="Gene3D" id="3.30.230.130">
    <property type="entry name" value="Cullin, Chain C, Domain 2"/>
    <property type="match status" value="1"/>
</dbReference>
<dbReference type="SMART" id="SM01013">
    <property type="entry name" value="APC2"/>
    <property type="match status" value="1"/>
</dbReference>
<dbReference type="Proteomes" id="UP000094285">
    <property type="component" value="Unassembled WGS sequence"/>
</dbReference>
<dbReference type="InterPro" id="IPR036390">
    <property type="entry name" value="WH_DNA-bd_sf"/>
</dbReference>
<reference evidence="9" key="1">
    <citation type="submission" date="2016-05" db="EMBL/GenBank/DDBJ databases">
        <title>Comparative genomics of biotechnologically important yeasts.</title>
        <authorList>
            <consortium name="DOE Joint Genome Institute"/>
            <person name="Riley R."/>
            <person name="Haridas S."/>
            <person name="Wolfe K.H."/>
            <person name="Lopes M.R."/>
            <person name="Hittinger C.T."/>
            <person name="Goker M."/>
            <person name="Salamov A."/>
            <person name="Wisecaver J."/>
            <person name="Long T.M."/>
            <person name="Aerts A.L."/>
            <person name="Barry K."/>
            <person name="Choi C."/>
            <person name="Clum A."/>
            <person name="Coughlan A.Y."/>
            <person name="Deshpande S."/>
            <person name="Douglass A.P."/>
            <person name="Hanson S.J."/>
            <person name="Klenk H.-P."/>
            <person name="Labutti K."/>
            <person name="Lapidus A."/>
            <person name="Lindquist E."/>
            <person name="Lipzen A."/>
            <person name="Meier-Kolthoff J.P."/>
            <person name="Ohm R.A."/>
            <person name="Otillar R.P."/>
            <person name="Pangilinan J."/>
            <person name="Peng Y."/>
            <person name="Rokas A."/>
            <person name="Rosa C.A."/>
            <person name="Scheuner C."/>
            <person name="Sibirny A.A."/>
            <person name="Slot J.C."/>
            <person name="Stielow J.B."/>
            <person name="Sun H."/>
            <person name="Kurtzman C.P."/>
            <person name="Blackwell M."/>
            <person name="Grigoriev I.V."/>
            <person name="Jeffries T.W."/>
        </authorList>
    </citation>
    <scope>NUCLEOTIDE SEQUENCE [LARGE SCALE GENOMIC DNA]</scope>
    <source>
        <strain evidence="9">NRRL Y-17324</strain>
    </source>
</reference>
<evidence type="ECO:0000256" key="4">
    <source>
        <dbReference type="ARBA" id="ARBA00022786"/>
    </source>
</evidence>
<protein>
    <recommendedName>
        <fullName evidence="1">Anaphase-promoting complex subunit 2</fullName>
    </recommendedName>
</protein>
<keyword evidence="2" id="KW-0132">Cell division</keyword>
<dbReference type="GeneID" id="30984188"/>
<evidence type="ECO:0000256" key="3">
    <source>
        <dbReference type="ARBA" id="ARBA00022776"/>
    </source>
</evidence>
<dbReference type="GO" id="GO:0031625">
    <property type="term" value="F:ubiquitin protein ligase binding"/>
    <property type="evidence" value="ECO:0007669"/>
    <property type="project" value="InterPro"/>
</dbReference>
<dbReference type="EMBL" id="KV453912">
    <property type="protein sequence ID" value="ODV79342.1"/>
    <property type="molecule type" value="Genomic_DNA"/>
</dbReference>
<keyword evidence="9" id="KW-1185">Reference proteome</keyword>
<organism evidence="8 9">
    <name type="scientific">Suhomyces tanzawaensis NRRL Y-17324</name>
    <dbReference type="NCBI Taxonomy" id="984487"/>
    <lineage>
        <taxon>Eukaryota</taxon>
        <taxon>Fungi</taxon>
        <taxon>Dikarya</taxon>
        <taxon>Ascomycota</taxon>
        <taxon>Saccharomycotina</taxon>
        <taxon>Pichiomycetes</taxon>
        <taxon>Debaryomycetaceae</taxon>
        <taxon>Suhomyces</taxon>
    </lineage>
</organism>
<dbReference type="AlphaFoldDB" id="A0A1E4SIT6"/>
<dbReference type="PANTHER" id="PTHR45957:SF1">
    <property type="entry name" value="ANAPHASE-PROMOTING COMPLEX SUBUNIT 2"/>
    <property type="match status" value="1"/>
</dbReference>
<dbReference type="PANTHER" id="PTHR45957">
    <property type="entry name" value="ANAPHASE-PROMOTING COMPLEX SUBUNIT 2"/>
    <property type="match status" value="1"/>
</dbReference>
<dbReference type="InterPro" id="IPR016158">
    <property type="entry name" value="Cullin_homology"/>
</dbReference>
<dbReference type="InterPro" id="IPR057975">
    <property type="entry name" value="TPR_ANAPC2"/>
</dbReference>
<dbReference type="GO" id="GO:0070979">
    <property type="term" value="P:protein K11-linked ubiquitination"/>
    <property type="evidence" value="ECO:0007669"/>
    <property type="project" value="TreeGrafter"/>
</dbReference>
<feature type="domain" description="Cullin family profile" evidence="7">
    <location>
        <begin position="499"/>
        <end position="687"/>
    </location>
</feature>
<dbReference type="SUPFAM" id="SSF46785">
    <property type="entry name" value="Winged helix' DNA-binding domain"/>
    <property type="match status" value="1"/>
</dbReference>